<proteinExistence type="predicted"/>
<dbReference type="PRINTS" id="PR00364">
    <property type="entry name" value="DISEASERSIST"/>
</dbReference>
<dbReference type="EMBL" id="JALPTH010000007">
    <property type="protein sequence ID" value="MCK8677568.1"/>
    <property type="molecule type" value="Genomic_DNA"/>
</dbReference>
<dbReference type="RefSeq" id="WP_248632805.1">
    <property type="nucleotide sequence ID" value="NZ_JALPTH010000007.1"/>
</dbReference>
<dbReference type="SUPFAM" id="SSF48452">
    <property type="entry name" value="TPR-like"/>
    <property type="match status" value="1"/>
</dbReference>
<evidence type="ECO:0000313" key="1">
    <source>
        <dbReference type="EMBL" id="MCK8677568.1"/>
    </source>
</evidence>
<dbReference type="Gene3D" id="1.25.40.10">
    <property type="entry name" value="Tetratricopeptide repeat domain"/>
    <property type="match status" value="1"/>
</dbReference>
<keyword evidence="2" id="KW-1185">Reference proteome</keyword>
<accession>A0ABT0I8D1</accession>
<gene>
    <name evidence="1" type="ORF">M1O15_09215</name>
</gene>
<reference evidence="1 2" key="1">
    <citation type="submission" date="2022-04" db="EMBL/GenBank/DDBJ databases">
        <title>Streptomyces sp. nov. LCR6-01 isolated from Lichen of Dirinaria sp.</title>
        <authorList>
            <person name="Kanchanasin P."/>
            <person name="Tanasupawat S."/>
            <person name="Phongsopitanun W."/>
        </authorList>
    </citation>
    <scope>NUCLEOTIDE SEQUENCE [LARGE SCALE GENOMIC DNA]</scope>
    <source>
        <strain evidence="1 2">LCR6-01</strain>
    </source>
</reference>
<dbReference type="Gene3D" id="3.40.50.300">
    <property type="entry name" value="P-loop containing nucleotide triphosphate hydrolases"/>
    <property type="match status" value="1"/>
</dbReference>
<comment type="caution">
    <text evidence="1">The sequence shown here is derived from an EMBL/GenBank/DDBJ whole genome shotgun (WGS) entry which is preliminary data.</text>
</comment>
<dbReference type="Proteomes" id="UP001522868">
    <property type="component" value="Unassembled WGS sequence"/>
</dbReference>
<dbReference type="PANTHER" id="PTHR47691">
    <property type="entry name" value="REGULATOR-RELATED"/>
    <property type="match status" value="1"/>
</dbReference>
<organism evidence="1 2">
    <name type="scientific">Streptomyces lichenis</name>
    <dbReference type="NCBI Taxonomy" id="2306967"/>
    <lineage>
        <taxon>Bacteria</taxon>
        <taxon>Bacillati</taxon>
        <taxon>Actinomycetota</taxon>
        <taxon>Actinomycetes</taxon>
        <taxon>Kitasatosporales</taxon>
        <taxon>Streptomycetaceae</taxon>
        <taxon>Streptomyces</taxon>
    </lineage>
</organism>
<dbReference type="SUPFAM" id="SSF52540">
    <property type="entry name" value="P-loop containing nucleoside triphosphate hydrolases"/>
    <property type="match status" value="1"/>
</dbReference>
<dbReference type="InterPro" id="IPR011990">
    <property type="entry name" value="TPR-like_helical_dom_sf"/>
</dbReference>
<dbReference type="InterPro" id="IPR027417">
    <property type="entry name" value="P-loop_NTPase"/>
</dbReference>
<dbReference type="PANTHER" id="PTHR47691:SF3">
    <property type="entry name" value="HTH-TYPE TRANSCRIPTIONAL REGULATOR RV0890C-RELATED"/>
    <property type="match status" value="1"/>
</dbReference>
<sequence length="674" mass="71861">MLRNIPTEPPGFVGRADEPALIAHALAARRLVTLTGPGGVGKSRLALRTAHRTPPSGSDGVCWTDLWPLRDDRLLTAAVADAVDLADHSGGSPEETLTTWLADRRLLLVLDSCEHLLPAAQALVRRLLAECPGLTVLTTSRQPLGLDGEYAYQVRPLPPDSDGLALFADRAAAAGAPLLLPGDRAAARSLTRRLDGLPLALELAAAQLRHLPVGQVERELVHRLDLPSGDRATRPARHRTLRTTVGWSHELATPAERLLWARMSVLCGPVDTETVAEVCGGGAALPSGAVPGVLAALAAKSVVIREPGPDGGVRHRMLDTVREYGAMWLAELGETHTLAERHARHFLGRVRRIRREWFGPDQLDGYRTVERSYADLCAALDHLLGTRPHQALELAAGLGFHWACCGHLHDAGAHLSRALRHAPDDAPARPAALWALGVVRALQGDHEAAELLAGDCGQAAAAVGDADDRLRTAYLRGLVHLLCGRPSAARAEAERALCRPGGGLGPRMMCRLVRIFALTGLGLLDQARAEAGRLLVVCGRHGEFWTRSYLDYQLALIALLQGRPADAAGHARAMLGAKQRIGDSFGTALGLDLLAASLAAHGEGLRAARVYGAGLTYWRAVGHPQRGTPELGPVRERCERTTRELVGDELYEKTVAGAADGEPAVLLAEALEPG</sequence>
<protein>
    <submittedName>
        <fullName evidence="1">Regulator</fullName>
    </submittedName>
</protein>
<name>A0ABT0I8D1_9ACTN</name>
<evidence type="ECO:0000313" key="2">
    <source>
        <dbReference type="Proteomes" id="UP001522868"/>
    </source>
</evidence>